<organism evidence="3 4">
    <name type="scientific">Francisella sciaenopsi</name>
    <dbReference type="NCBI Taxonomy" id="3055034"/>
    <lineage>
        <taxon>Bacteria</taxon>
        <taxon>Pseudomonadati</taxon>
        <taxon>Pseudomonadota</taxon>
        <taxon>Gammaproteobacteria</taxon>
        <taxon>Thiotrichales</taxon>
        <taxon>Francisellaceae</taxon>
        <taxon>Francisella</taxon>
    </lineage>
</organism>
<name>A0ABQ6PF63_9GAMM</name>
<gene>
    <name evidence="3" type="ORF">fsci_10180</name>
</gene>
<evidence type="ECO:0000313" key="4">
    <source>
        <dbReference type="Proteomes" id="UP001628164"/>
    </source>
</evidence>
<sequence>MVISFMKKVLIASVVLSAVLSLSSCGSSTAEQIQQLQQLQKQLSEQASQNLANIDSLQTKIAKYRLQADDLQKESDKLGSDIDDLKKAYSNFSDPNNDSAIAVNKELVQKTLQKAKIDEKINEYRTLANGYQSQINNLKATSQTQANQASKIAQQIVELQSKSK</sequence>
<keyword evidence="4" id="KW-1185">Reference proteome</keyword>
<feature type="signal peptide" evidence="2">
    <location>
        <begin position="1"/>
        <end position="30"/>
    </location>
</feature>
<dbReference type="Gene3D" id="1.10.287.1490">
    <property type="match status" value="1"/>
</dbReference>
<evidence type="ECO:0000313" key="3">
    <source>
        <dbReference type="EMBL" id="GMN89532.1"/>
    </source>
</evidence>
<reference evidence="3 4" key="1">
    <citation type="journal article" date="2024" name="Dis. Aquat. Organ.">
        <title>Francisella sciaenopsi sp. nov. isolated from diseased red drum Sciaenops ocellatus in Florida, USA.</title>
        <authorList>
            <person name="Kawahara M."/>
            <person name="Cody T.T."/>
            <person name="Yanong R.P.E."/>
            <person name="Henderson E."/>
            <person name="Yazdi Z."/>
            <person name="Soto E."/>
        </authorList>
    </citation>
    <scope>NUCLEOTIDE SEQUENCE [LARGE SCALE GENOMIC DNA]</scope>
    <source>
        <strain evidence="3 4">R22-20-7</strain>
    </source>
</reference>
<proteinExistence type="predicted"/>
<evidence type="ECO:0000256" key="1">
    <source>
        <dbReference type="SAM" id="Coils"/>
    </source>
</evidence>
<comment type="caution">
    <text evidence="3">The sequence shown here is derived from an EMBL/GenBank/DDBJ whole genome shotgun (WGS) entry which is preliminary data.</text>
</comment>
<accession>A0ABQ6PF63</accession>
<evidence type="ECO:0000256" key="2">
    <source>
        <dbReference type="SAM" id="SignalP"/>
    </source>
</evidence>
<feature type="chain" id="PRO_5046260104" description="Lipoprotein" evidence="2">
    <location>
        <begin position="31"/>
        <end position="164"/>
    </location>
</feature>
<keyword evidence="1" id="KW-0175">Coiled coil</keyword>
<dbReference type="Proteomes" id="UP001628164">
    <property type="component" value="Unassembled WGS sequence"/>
</dbReference>
<feature type="coiled-coil region" evidence="1">
    <location>
        <begin position="29"/>
        <end position="88"/>
    </location>
</feature>
<evidence type="ECO:0008006" key="5">
    <source>
        <dbReference type="Google" id="ProtNLM"/>
    </source>
</evidence>
<dbReference type="PROSITE" id="PS51257">
    <property type="entry name" value="PROKAR_LIPOPROTEIN"/>
    <property type="match status" value="1"/>
</dbReference>
<protein>
    <recommendedName>
        <fullName evidence="5">Lipoprotein</fullName>
    </recommendedName>
</protein>
<keyword evidence="2" id="KW-0732">Signal</keyword>
<dbReference type="EMBL" id="BTHG01000003">
    <property type="protein sequence ID" value="GMN89532.1"/>
    <property type="molecule type" value="Genomic_DNA"/>
</dbReference>